<proteinExistence type="predicted"/>
<keyword evidence="3" id="KW-1185">Reference proteome</keyword>
<sequence length="100" mass="11324">MDKKDKNFGKKIISNEKSSESKFSRINLHKDSSNRTQQGIKVTDSPPKYNEIMDIDEEPAIAMKIQSSNKKYSYSESPNLAESSTCLIVHICPIVHMMST</sequence>
<evidence type="ECO:0000313" key="2">
    <source>
        <dbReference type="EMBL" id="GFS81435.1"/>
    </source>
</evidence>
<protein>
    <submittedName>
        <fullName evidence="2">Uncharacterized protein</fullName>
    </submittedName>
</protein>
<name>A0A8X6MWK8_NEPPI</name>
<feature type="compositionally biased region" description="Basic and acidic residues" evidence="1">
    <location>
        <begin position="1"/>
        <end position="33"/>
    </location>
</feature>
<evidence type="ECO:0000256" key="1">
    <source>
        <dbReference type="SAM" id="MobiDB-lite"/>
    </source>
</evidence>
<dbReference type="Proteomes" id="UP000887013">
    <property type="component" value="Unassembled WGS sequence"/>
</dbReference>
<dbReference type="EMBL" id="BMAW01097743">
    <property type="protein sequence ID" value="GFS81435.1"/>
    <property type="molecule type" value="Genomic_DNA"/>
</dbReference>
<comment type="caution">
    <text evidence="2">The sequence shown here is derived from an EMBL/GenBank/DDBJ whole genome shotgun (WGS) entry which is preliminary data.</text>
</comment>
<gene>
    <name evidence="2" type="ORF">NPIL_676571</name>
</gene>
<evidence type="ECO:0000313" key="3">
    <source>
        <dbReference type="Proteomes" id="UP000887013"/>
    </source>
</evidence>
<accession>A0A8X6MWK8</accession>
<organism evidence="2 3">
    <name type="scientific">Nephila pilipes</name>
    <name type="common">Giant wood spider</name>
    <name type="synonym">Nephila maculata</name>
    <dbReference type="NCBI Taxonomy" id="299642"/>
    <lineage>
        <taxon>Eukaryota</taxon>
        <taxon>Metazoa</taxon>
        <taxon>Ecdysozoa</taxon>
        <taxon>Arthropoda</taxon>
        <taxon>Chelicerata</taxon>
        <taxon>Arachnida</taxon>
        <taxon>Araneae</taxon>
        <taxon>Araneomorphae</taxon>
        <taxon>Entelegynae</taxon>
        <taxon>Araneoidea</taxon>
        <taxon>Nephilidae</taxon>
        <taxon>Nephila</taxon>
    </lineage>
</organism>
<feature type="region of interest" description="Disordered" evidence="1">
    <location>
        <begin position="1"/>
        <end position="50"/>
    </location>
</feature>
<reference evidence="2" key="1">
    <citation type="submission" date="2020-08" db="EMBL/GenBank/DDBJ databases">
        <title>Multicomponent nature underlies the extraordinary mechanical properties of spider dragline silk.</title>
        <authorList>
            <person name="Kono N."/>
            <person name="Nakamura H."/>
            <person name="Mori M."/>
            <person name="Yoshida Y."/>
            <person name="Ohtoshi R."/>
            <person name="Malay A.D."/>
            <person name="Moran D.A.P."/>
            <person name="Tomita M."/>
            <person name="Numata K."/>
            <person name="Arakawa K."/>
        </authorList>
    </citation>
    <scope>NUCLEOTIDE SEQUENCE</scope>
</reference>
<dbReference type="AlphaFoldDB" id="A0A8X6MWK8"/>